<feature type="region of interest" description="Disordered" evidence="1">
    <location>
        <begin position="39"/>
        <end position="116"/>
    </location>
</feature>
<evidence type="ECO:0000256" key="1">
    <source>
        <dbReference type="SAM" id="MobiDB-lite"/>
    </source>
</evidence>
<sequence length="289" mass="31626">MEQEGMHSQHFTHQQAVHMYGGNTTFDILQSPLCGGTFPELVGGDSKPAQPPRPSPPYGPQHHSLDRGAPLDVQGSPSTSYSTPGRPQQRGHPHLRYAPPPPQLQQPQPRPAAAYPSFPQAHHEAHHPMTQAFPSEISRDYLQYARMPVDPWGIDPFVNNSSAQYSAPQGGLPRLFESMYPSHQQPRYPLSTTHPQAVVHAPPERSQATIQNAGSGPPTFHDQQNEDSSTTDHPQPLRSWGGAGSLDPATGVFSRAADHPRIRTAQACEKCRARKAKACLFPPLLSIVL</sequence>
<evidence type="ECO:0000313" key="2">
    <source>
        <dbReference type="EMBL" id="KAI0292230.1"/>
    </source>
</evidence>
<feature type="compositionally biased region" description="Pro residues" evidence="1">
    <location>
        <begin position="49"/>
        <end position="59"/>
    </location>
</feature>
<dbReference type="EMBL" id="WTXG01000127">
    <property type="protein sequence ID" value="KAI0292230.1"/>
    <property type="molecule type" value="Genomic_DNA"/>
</dbReference>
<name>A0AAD4LXH6_9AGAM</name>
<reference evidence="2" key="1">
    <citation type="journal article" date="2022" name="New Phytol.">
        <title>Evolutionary transition to the ectomycorrhizal habit in the genomes of a hyperdiverse lineage of mushroom-forming fungi.</title>
        <authorList>
            <person name="Looney B."/>
            <person name="Miyauchi S."/>
            <person name="Morin E."/>
            <person name="Drula E."/>
            <person name="Courty P.E."/>
            <person name="Kohler A."/>
            <person name="Kuo A."/>
            <person name="LaButti K."/>
            <person name="Pangilinan J."/>
            <person name="Lipzen A."/>
            <person name="Riley R."/>
            <person name="Andreopoulos W."/>
            <person name="He G."/>
            <person name="Johnson J."/>
            <person name="Nolan M."/>
            <person name="Tritt A."/>
            <person name="Barry K.W."/>
            <person name="Grigoriev I.V."/>
            <person name="Nagy L.G."/>
            <person name="Hibbett D."/>
            <person name="Henrissat B."/>
            <person name="Matheny P.B."/>
            <person name="Labbe J."/>
            <person name="Martin F.M."/>
        </authorList>
    </citation>
    <scope>NUCLEOTIDE SEQUENCE</scope>
    <source>
        <strain evidence="2">BPL690</strain>
    </source>
</reference>
<dbReference type="AlphaFoldDB" id="A0AAD4LXH6"/>
<proteinExistence type="predicted"/>
<dbReference type="Proteomes" id="UP001203297">
    <property type="component" value="Unassembled WGS sequence"/>
</dbReference>
<feature type="region of interest" description="Disordered" evidence="1">
    <location>
        <begin position="200"/>
        <end position="259"/>
    </location>
</feature>
<evidence type="ECO:0000313" key="3">
    <source>
        <dbReference type="Proteomes" id="UP001203297"/>
    </source>
</evidence>
<feature type="compositionally biased region" description="Polar residues" evidence="1">
    <location>
        <begin position="75"/>
        <end position="86"/>
    </location>
</feature>
<comment type="caution">
    <text evidence="2">The sequence shown here is derived from an EMBL/GenBank/DDBJ whole genome shotgun (WGS) entry which is preliminary data.</text>
</comment>
<gene>
    <name evidence="2" type="ORF">B0F90DRAFT_281758</name>
</gene>
<keyword evidence="3" id="KW-1185">Reference proteome</keyword>
<protein>
    <submittedName>
        <fullName evidence="2">Uncharacterized protein</fullName>
    </submittedName>
</protein>
<feature type="compositionally biased region" description="Pro residues" evidence="1">
    <location>
        <begin position="98"/>
        <end position="110"/>
    </location>
</feature>
<accession>A0AAD4LXH6</accession>
<organism evidence="2 3">
    <name type="scientific">Multifurca ochricompacta</name>
    <dbReference type="NCBI Taxonomy" id="376703"/>
    <lineage>
        <taxon>Eukaryota</taxon>
        <taxon>Fungi</taxon>
        <taxon>Dikarya</taxon>
        <taxon>Basidiomycota</taxon>
        <taxon>Agaricomycotina</taxon>
        <taxon>Agaricomycetes</taxon>
        <taxon>Russulales</taxon>
        <taxon>Russulaceae</taxon>
        <taxon>Multifurca</taxon>
    </lineage>
</organism>